<dbReference type="CDD" id="cd02947">
    <property type="entry name" value="TRX_family"/>
    <property type="match status" value="1"/>
</dbReference>
<feature type="domain" description="Thioredoxin" evidence="3">
    <location>
        <begin position="1"/>
        <end position="71"/>
    </location>
</feature>
<evidence type="ECO:0000256" key="2">
    <source>
        <dbReference type="ARBA" id="ARBA00023284"/>
    </source>
</evidence>
<name>A0ABP5VDK2_9ACTN</name>
<gene>
    <name evidence="4" type="ORF">GCM10010191_01610</name>
</gene>
<accession>A0ABP5VDK2</accession>
<organism evidence="4 5">
    <name type="scientific">Actinomadura vinacea</name>
    <dbReference type="NCBI Taxonomy" id="115336"/>
    <lineage>
        <taxon>Bacteria</taxon>
        <taxon>Bacillati</taxon>
        <taxon>Actinomycetota</taxon>
        <taxon>Actinomycetes</taxon>
        <taxon>Streptosporangiales</taxon>
        <taxon>Thermomonosporaceae</taxon>
        <taxon>Actinomadura</taxon>
    </lineage>
</organism>
<sequence length="71" mass="8025">MIAPILEEIAAEYADRLTVAKINGDDHTEIVTRYGIMGFPTMQLFRDGEVVHRIVGARSKRRLLAELDGHF</sequence>
<evidence type="ECO:0000313" key="4">
    <source>
        <dbReference type="EMBL" id="GAA2398550.1"/>
    </source>
</evidence>
<dbReference type="PANTHER" id="PTHR45663:SF11">
    <property type="entry name" value="GEO12009P1"/>
    <property type="match status" value="1"/>
</dbReference>
<comment type="similarity">
    <text evidence="1">Belongs to the thioredoxin family.</text>
</comment>
<protein>
    <recommendedName>
        <fullName evidence="3">Thioredoxin domain-containing protein</fullName>
    </recommendedName>
</protein>
<dbReference type="PANTHER" id="PTHR45663">
    <property type="entry name" value="GEO12009P1"/>
    <property type="match status" value="1"/>
</dbReference>
<dbReference type="Proteomes" id="UP001501231">
    <property type="component" value="Unassembled WGS sequence"/>
</dbReference>
<dbReference type="Gene3D" id="3.40.30.10">
    <property type="entry name" value="Glutaredoxin"/>
    <property type="match status" value="1"/>
</dbReference>
<dbReference type="InterPro" id="IPR036249">
    <property type="entry name" value="Thioredoxin-like_sf"/>
</dbReference>
<proteinExistence type="inferred from homology"/>
<reference evidence="5" key="1">
    <citation type="journal article" date="2019" name="Int. J. Syst. Evol. Microbiol.">
        <title>The Global Catalogue of Microorganisms (GCM) 10K type strain sequencing project: providing services to taxonomists for standard genome sequencing and annotation.</title>
        <authorList>
            <consortium name="The Broad Institute Genomics Platform"/>
            <consortium name="The Broad Institute Genome Sequencing Center for Infectious Disease"/>
            <person name="Wu L."/>
            <person name="Ma J."/>
        </authorList>
    </citation>
    <scope>NUCLEOTIDE SEQUENCE [LARGE SCALE GENOMIC DNA]</scope>
    <source>
        <strain evidence="5">JCM 3325</strain>
    </source>
</reference>
<dbReference type="InterPro" id="IPR013766">
    <property type="entry name" value="Thioredoxin_domain"/>
</dbReference>
<dbReference type="EMBL" id="BAAARW010000001">
    <property type="protein sequence ID" value="GAA2398550.1"/>
    <property type="molecule type" value="Genomic_DNA"/>
</dbReference>
<dbReference type="PROSITE" id="PS51352">
    <property type="entry name" value="THIOREDOXIN_2"/>
    <property type="match status" value="1"/>
</dbReference>
<dbReference type="Pfam" id="PF00085">
    <property type="entry name" value="Thioredoxin"/>
    <property type="match status" value="1"/>
</dbReference>
<evidence type="ECO:0000313" key="5">
    <source>
        <dbReference type="Proteomes" id="UP001501231"/>
    </source>
</evidence>
<dbReference type="SUPFAM" id="SSF52833">
    <property type="entry name" value="Thioredoxin-like"/>
    <property type="match status" value="1"/>
</dbReference>
<keyword evidence="5" id="KW-1185">Reference proteome</keyword>
<comment type="caution">
    <text evidence="4">The sequence shown here is derived from an EMBL/GenBank/DDBJ whole genome shotgun (WGS) entry which is preliminary data.</text>
</comment>
<evidence type="ECO:0000259" key="3">
    <source>
        <dbReference type="PROSITE" id="PS51352"/>
    </source>
</evidence>
<keyword evidence="2" id="KW-0676">Redox-active center</keyword>
<evidence type="ECO:0000256" key="1">
    <source>
        <dbReference type="ARBA" id="ARBA00008987"/>
    </source>
</evidence>